<gene>
    <name evidence="3" type="ORF">EST38_g3625</name>
</gene>
<feature type="compositionally biased region" description="Acidic residues" evidence="1">
    <location>
        <begin position="102"/>
        <end position="116"/>
    </location>
</feature>
<accession>A0A4Q2DTL6</accession>
<evidence type="ECO:0000313" key="4">
    <source>
        <dbReference type="Proteomes" id="UP000290288"/>
    </source>
</evidence>
<dbReference type="EMBL" id="SDEE01000079">
    <property type="protein sequence ID" value="RXW22225.1"/>
    <property type="molecule type" value="Genomic_DNA"/>
</dbReference>
<feature type="compositionally biased region" description="Acidic residues" evidence="1">
    <location>
        <begin position="37"/>
        <end position="50"/>
    </location>
</feature>
<feature type="domain" description="DUF6532" evidence="2">
    <location>
        <begin position="205"/>
        <end position="418"/>
    </location>
</feature>
<evidence type="ECO:0000256" key="1">
    <source>
        <dbReference type="SAM" id="MobiDB-lite"/>
    </source>
</evidence>
<name>A0A4Q2DTL6_9AGAR</name>
<protein>
    <recommendedName>
        <fullName evidence="2">DUF6532 domain-containing protein</fullName>
    </recommendedName>
</protein>
<dbReference type="OrthoDB" id="3225557at2759"/>
<dbReference type="Proteomes" id="UP000290288">
    <property type="component" value="Unassembled WGS sequence"/>
</dbReference>
<feature type="region of interest" description="Disordered" evidence="1">
    <location>
        <begin position="1"/>
        <end position="64"/>
    </location>
</feature>
<dbReference type="InterPro" id="IPR045341">
    <property type="entry name" value="DUF6532"/>
</dbReference>
<feature type="compositionally biased region" description="Basic and acidic residues" evidence="1">
    <location>
        <begin position="145"/>
        <end position="159"/>
    </location>
</feature>
<evidence type="ECO:0000313" key="3">
    <source>
        <dbReference type="EMBL" id="RXW22225.1"/>
    </source>
</evidence>
<evidence type="ECO:0000259" key="2">
    <source>
        <dbReference type="Pfam" id="PF20149"/>
    </source>
</evidence>
<comment type="caution">
    <text evidence="3">The sequence shown here is derived from an EMBL/GenBank/DDBJ whole genome shotgun (WGS) entry which is preliminary data.</text>
</comment>
<feature type="compositionally biased region" description="Polar residues" evidence="1">
    <location>
        <begin position="117"/>
        <end position="129"/>
    </location>
</feature>
<dbReference type="STRING" id="2316362.A0A4Q2DTL6"/>
<keyword evidence="4" id="KW-1185">Reference proteome</keyword>
<organism evidence="3 4">
    <name type="scientific">Candolleomyces aberdarensis</name>
    <dbReference type="NCBI Taxonomy" id="2316362"/>
    <lineage>
        <taxon>Eukaryota</taxon>
        <taxon>Fungi</taxon>
        <taxon>Dikarya</taxon>
        <taxon>Basidiomycota</taxon>
        <taxon>Agaricomycotina</taxon>
        <taxon>Agaricomycetes</taxon>
        <taxon>Agaricomycetidae</taxon>
        <taxon>Agaricales</taxon>
        <taxon>Agaricineae</taxon>
        <taxon>Psathyrellaceae</taxon>
        <taxon>Candolleomyces</taxon>
    </lineage>
</organism>
<feature type="region of interest" description="Disordered" evidence="1">
    <location>
        <begin position="77"/>
        <end position="159"/>
    </location>
</feature>
<dbReference type="AlphaFoldDB" id="A0A4Q2DTL6"/>
<feature type="compositionally biased region" description="Polar residues" evidence="1">
    <location>
        <begin position="12"/>
        <end position="23"/>
    </location>
</feature>
<dbReference type="Pfam" id="PF20149">
    <property type="entry name" value="DUF6532"/>
    <property type="match status" value="1"/>
</dbReference>
<reference evidence="3 4" key="1">
    <citation type="submission" date="2019-01" db="EMBL/GenBank/DDBJ databases">
        <title>Draft genome sequence of Psathyrella aberdarensis IHI B618.</title>
        <authorList>
            <person name="Buettner E."/>
            <person name="Kellner H."/>
        </authorList>
    </citation>
    <scope>NUCLEOTIDE SEQUENCE [LARGE SCALE GENOMIC DNA]</scope>
    <source>
        <strain evidence="3 4">IHI B618</strain>
    </source>
</reference>
<proteinExistence type="predicted"/>
<feature type="compositionally biased region" description="Polar residues" evidence="1">
    <location>
        <begin position="84"/>
        <end position="93"/>
    </location>
</feature>
<sequence length="465" mass="51907">MSVRISAIGTHGSPQLLTPQPRSSHARTPSRRIIVDEAADSSEEDEEDELAPGVDANDYDDVDLDRSRRSVVWGAAHTIGGGNLQQSYGQNSQGEGGREISPEGEPDACPIEDDNDSAASSRNPASTLTERQRQKQAAERPTWPDIDHTHGYDSQGKDAIKLSDSDSINEGESDINSIEIFKLPGARYPGLKEQPPRIRAVIKRAFKIAEAKTCFKTPYPPADDLNRFFREILRDAAKETRDQDLVQRFKVDAAYGNALASLVKARFSKFRLAVWAAAQVEAKLMYRLASDMPNLDKKVKDLLYNDVFVYGVDASNASPFSALYIEPLVSALAWFFKGSASIGQQNTNQFTSSFAEDEDEERSKEKEIPIPMLSFVAILLRAEINLWKTGYRKVTTKKFDVDQHIAVYDHHVEVLNKIKESSIPKFHRKMAYLYKEARRASDATIEEAYEGEGVLGVLDLANMEE</sequence>